<proteinExistence type="predicted"/>
<feature type="transmembrane region" description="Helical" evidence="5">
    <location>
        <begin position="93"/>
        <end position="119"/>
    </location>
</feature>
<dbReference type="PANTHER" id="PTHR47704:SF1">
    <property type="entry name" value="POTASSIUM TRANSPORTER KIMA"/>
    <property type="match status" value="1"/>
</dbReference>
<keyword evidence="4 5" id="KW-0472">Membrane</keyword>
<name>A0ABU8T5L5_9PSEU</name>
<dbReference type="RefSeq" id="WP_340288371.1">
    <property type="nucleotide sequence ID" value="NZ_JBBJUP010000006.1"/>
</dbReference>
<dbReference type="EMBL" id="JBBJUP010000006">
    <property type="protein sequence ID" value="MEJ8279214.1"/>
    <property type="molecule type" value="Genomic_DNA"/>
</dbReference>
<keyword evidence="3 5" id="KW-1133">Transmembrane helix</keyword>
<accession>A0ABU8T5L5</accession>
<feature type="transmembrane region" description="Helical" evidence="5">
    <location>
        <begin position="125"/>
        <end position="143"/>
    </location>
</feature>
<feature type="transmembrane region" description="Helical" evidence="5">
    <location>
        <begin position="155"/>
        <end position="175"/>
    </location>
</feature>
<sequence length="596" mass="60624">MDGGDRHRLGTITGVAALGLDALASCAYGPEAVVVALAVAGAAGLGAAPLVTAVIVGLLALLVLGYRQVIAAYPDGGGAYSVARRNLGPGAGLVAAASLVVDYVLNVAVSIAAGVAALTSAFPDLIGWTPALCLGALAVVTAVNLRGVVTGGRLFALPAAVFVGALAVVIVVGLLRDGPAETLPPAAPVVGAQEVGVLLLLAAFANGCAALTGVEAIANATPSFRADRRRRARDAELVLGVVLGLLLLGLGALVDRLGVAPTPDRTLLSLLVQASLGSGWIYVGVQLTTVVLLALAANTSYGGLPVLAARLAADDALPRMFAVRGDRQVYRASILSLSVLAAVLLLVTGGDVALLVPLFAIGVFVGFALCQAGMVVHHLRTGGPGARARVALCGTASALTAVAAVVLTVEKAAAGAWLVVVVVPMLVALFVAVRRGYAGMAARLAADRCTALPHGAPSVVVVPVAEIDVLAEHALSTARSMGRDTVAVHVVLGRDADDLAAADDLRRRWARWRPDVELVLLSGTDERGRPRRRLGPAVCGYLRALAAGGRDVTLLIPEPAPRRRRHAPLLGHRGAGLARYAARHTDAVVGRMRLRA</sequence>
<feature type="transmembrane region" description="Helical" evidence="5">
    <location>
        <begin position="279"/>
        <end position="308"/>
    </location>
</feature>
<dbReference type="Gene3D" id="1.20.1740.10">
    <property type="entry name" value="Amino acid/polyamine transporter I"/>
    <property type="match status" value="1"/>
</dbReference>
<evidence type="ECO:0000256" key="1">
    <source>
        <dbReference type="ARBA" id="ARBA00004141"/>
    </source>
</evidence>
<evidence type="ECO:0000256" key="3">
    <source>
        <dbReference type="ARBA" id="ARBA00022989"/>
    </source>
</evidence>
<evidence type="ECO:0000313" key="7">
    <source>
        <dbReference type="Proteomes" id="UP001364211"/>
    </source>
</evidence>
<feature type="transmembrane region" description="Helical" evidence="5">
    <location>
        <begin position="415"/>
        <end position="433"/>
    </location>
</feature>
<comment type="subcellular location">
    <subcellularLocation>
        <location evidence="1">Membrane</location>
        <topology evidence="1">Multi-pass membrane protein</topology>
    </subcellularLocation>
</comment>
<feature type="transmembrane region" description="Helical" evidence="5">
    <location>
        <begin position="388"/>
        <end position="409"/>
    </location>
</feature>
<feature type="transmembrane region" description="Helical" evidence="5">
    <location>
        <begin position="329"/>
        <end position="348"/>
    </location>
</feature>
<keyword evidence="7" id="KW-1185">Reference proteome</keyword>
<evidence type="ECO:0000256" key="5">
    <source>
        <dbReference type="SAM" id="Phobius"/>
    </source>
</evidence>
<feature type="transmembrane region" description="Helical" evidence="5">
    <location>
        <begin position="195"/>
        <end position="217"/>
    </location>
</feature>
<gene>
    <name evidence="6" type="ORF">WJX68_09755</name>
</gene>
<feature type="transmembrane region" description="Helical" evidence="5">
    <location>
        <begin position="34"/>
        <end position="64"/>
    </location>
</feature>
<dbReference type="InterPro" id="IPR002293">
    <property type="entry name" value="AA/rel_permease1"/>
</dbReference>
<dbReference type="PANTHER" id="PTHR47704">
    <property type="entry name" value="POTASSIUM TRANSPORTER KIMA"/>
    <property type="match status" value="1"/>
</dbReference>
<dbReference type="Pfam" id="PF13520">
    <property type="entry name" value="AA_permease_2"/>
    <property type="match status" value="1"/>
</dbReference>
<evidence type="ECO:0000313" key="6">
    <source>
        <dbReference type="EMBL" id="MEJ8279214.1"/>
    </source>
</evidence>
<dbReference type="InterPro" id="IPR053153">
    <property type="entry name" value="APC_K+_Transporter"/>
</dbReference>
<feature type="transmembrane region" description="Helical" evidence="5">
    <location>
        <begin position="237"/>
        <end position="259"/>
    </location>
</feature>
<feature type="transmembrane region" description="Helical" evidence="5">
    <location>
        <begin position="354"/>
        <end position="376"/>
    </location>
</feature>
<organism evidence="6 7">
    <name type="scientific">Pseudonocardia spirodelae</name>
    <dbReference type="NCBI Taxonomy" id="3133431"/>
    <lineage>
        <taxon>Bacteria</taxon>
        <taxon>Bacillati</taxon>
        <taxon>Actinomycetota</taxon>
        <taxon>Actinomycetes</taxon>
        <taxon>Pseudonocardiales</taxon>
        <taxon>Pseudonocardiaceae</taxon>
        <taxon>Pseudonocardia</taxon>
    </lineage>
</organism>
<reference evidence="6 7" key="1">
    <citation type="submission" date="2024-03" db="EMBL/GenBank/DDBJ databases">
        <title>Draft genome sequence of Pseudonocardia sp. DW16-2.</title>
        <authorList>
            <person name="Duangmal K."/>
        </authorList>
    </citation>
    <scope>NUCLEOTIDE SEQUENCE [LARGE SCALE GENOMIC DNA]</scope>
    <source>
        <strain evidence="6 7">DW16-2</strain>
    </source>
</reference>
<evidence type="ECO:0000256" key="2">
    <source>
        <dbReference type="ARBA" id="ARBA00022692"/>
    </source>
</evidence>
<dbReference type="Proteomes" id="UP001364211">
    <property type="component" value="Unassembled WGS sequence"/>
</dbReference>
<comment type="caution">
    <text evidence="6">The sequence shown here is derived from an EMBL/GenBank/DDBJ whole genome shotgun (WGS) entry which is preliminary data.</text>
</comment>
<evidence type="ECO:0000256" key="4">
    <source>
        <dbReference type="ARBA" id="ARBA00023136"/>
    </source>
</evidence>
<protein>
    <submittedName>
        <fullName evidence="6">APC family permease</fullName>
    </submittedName>
</protein>
<keyword evidence="2 5" id="KW-0812">Transmembrane</keyword>